<dbReference type="PANTHER" id="PTHR41771:SF1">
    <property type="entry name" value="MEMBRANE PROTEIN"/>
    <property type="match status" value="1"/>
</dbReference>
<reference evidence="3 4" key="1">
    <citation type="submission" date="2016-10" db="EMBL/GenBank/DDBJ databases">
        <authorList>
            <person name="de Groot N.N."/>
        </authorList>
    </citation>
    <scope>NUCLEOTIDE SEQUENCE [LARGE SCALE GENOMIC DNA]</scope>
    <source>
        <strain evidence="3 4">DSM 17073</strain>
    </source>
</reference>
<dbReference type="InterPro" id="IPR014564">
    <property type="entry name" value="UCP031503_TM"/>
</dbReference>
<dbReference type="OrthoDB" id="2414035at2"/>
<dbReference type="Pfam" id="PF07907">
    <property type="entry name" value="YibE_F"/>
    <property type="match status" value="1"/>
</dbReference>
<feature type="transmembrane region" description="Helical" evidence="1">
    <location>
        <begin position="218"/>
        <end position="242"/>
    </location>
</feature>
<feature type="transmembrane region" description="Helical" evidence="1">
    <location>
        <begin position="81"/>
        <end position="100"/>
    </location>
</feature>
<name>A0A1I5LYY2_9BACI</name>
<keyword evidence="1" id="KW-1133">Transmembrane helix</keyword>
<evidence type="ECO:0000313" key="2">
    <source>
        <dbReference type="EMBL" id="GEM00954.1"/>
    </source>
</evidence>
<dbReference type="PIRSF" id="PIRSF031503">
    <property type="entry name" value="UCP031503_mp"/>
    <property type="match status" value="1"/>
</dbReference>
<keyword evidence="1" id="KW-0812">Transmembrane</keyword>
<accession>A0A1I5LYY2</accession>
<keyword evidence="1" id="KW-0472">Membrane</keyword>
<dbReference type="Proteomes" id="UP000321547">
    <property type="component" value="Unassembled WGS sequence"/>
</dbReference>
<dbReference type="Proteomes" id="UP000242243">
    <property type="component" value="Unassembled WGS sequence"/>
</dbReference>
<feature type="transmembrane region" description="Helical" evidence="1">
    <location>
        <begin position="49"/>
        <end position="69"/>
    </location>
</feature>
<keyword evidence="5" id="KW-1185">Reference proteome</keyword>
<reference evidence="2 5" key="2">
    <citation type="submission" date="2019-07" db="EMBL/GenBank/DDBJ databases">
        <title>Whole genome shotgun sequence of Halolactibacillus halophilus NBRC 100868.</title>
        <authorList>
            <person name="Hosoyama A."/>
            <person name="Uohara A."/>
            <person name="Ohji S."/>
            <person name="Ichikawa N."/>
        </authorList>
    </citation>
    <scope>NUCLEOTIDE SEQUENCE [LARGE SCALE GENOMIC DNA]</scope>
    <source>
        <strain evidence="2 5">NBRC 100868</strain>
    </source>
</reference>
<feature type="transmembrane region" description="Helical" evidence="1">
    <location>
        <begin position="24"/>
        <end position="43"/>
    </location>
</feature>
<dbReference type="EMBL" id="FOXC01000003">
    <property type="protein sequence ID" value="SFP02568.1"/>
    <property type="molecule type" value="Genomic_DNA"/>
</dbReference>
<dbReference type="STRING" id="306540.SAMN05421839_10367"/>
<dbReference type="PANTHER" id="PTHR41771">
    <property type="entry name" value="MEMBRANE PROTEIN-RELATED"/>
    <property type="match status" value="1"/>
</dbReference>
<proteinExistence type="predicted"/>
<dbReference type="AlphaFoldDB" id="A0A1I5LYY2"/>
<dbReference type="InterPro" id="IPR012507">
    <property type="entry name" value="YibE_F"/>
</dbReference>
<feature type="transmembrane region" description="Helical" evidence="1">
    <location>
        <begin position="175"/>
        <end position="198"/>
    </location>
</feature>
<protein>
    <submittedName>
        <fullName evidence="3">YibE/F-like protein</fullName>
    </submittedName>
</protein>
<organism evidence="3 4">
    <name type="scientific">Halolactibacillus halophilus</name>
    <dbReference type="NCBI Taxonomy" id="306540"/>
    <lineage>
        <taxon>Bacteria</taxon>
        <taxon>Bacillati</taxon>
        <taxon>Bacillota</taxon>
        <taxon>Bacilli</taxon>
        <taxon>Bacillales</taxon>
        <taxon>Bacillaceae</taxon>
        <taxon>Halolactibacillus</taxon>
    </lineage>
</organism>
<sequence length="259" mass="28255">MTTISVLAMILFVLMSVIGGKKGLLSFSVMLIHVSVIIVAVLIMTDPGASPIIITLIASVIISYVTLYLINGKNKKTQTAFVATMMTMVVLVGLIHLFVLLTNVGGFSTEEVEELSIYSFYFGVNFTEVITSVIILSTIGAVTDEAISVASPMYELFKYSPNQSRKELFNSGMQVGIDLLATSANTLFFAFFGSYLALLVRFFDMGYHLSEVLNAKVFVQEIVTILLSGMGVLLIVPVTAYLTAYRLTTKKESDTSINM</sequence>
<dbReference type="EMBL" id="BJWI01000003">
    <property type="protein sequence ID" value="GEM00954.1"/>
    <property type="molecule type" value="Genomic_DNA"/>
</dbReference>
<feature type="transmembrane region" description="Helical" evidence="1">
    <location>
        <begin position="120"/>
        <end position="143"/>
    </location>
</feature>
<evidence type="ECO:0000313" key="5">
    <source>
        <dbReference type="Proteomes" id="UP000321547"/>
    </source>
</evidence>
<gene>
    <name evidence="2" type="ORF">HHA03_04860</name>
    <name evidence="3" type="ORF">SAMN05421839_10367</name>
</gene>
<evidence type="ECO:0000313" key="3">
    <source>
        <dbReference type="EMBL" id="SFP02568.1"/>
    </source>
</evidence>
<evidence type="ECO:0000256" key="1">
    <source>
        <dbReference type="SAM" id="Phobius"/>
    </source>
</evidence>
<dbReference type="RefSeq" id="WP_089830049.1">
    <property type="nucleotide sequence ID" value="NZ_BJWI01000003.1"/>
</dbReference>
<evidence type="ECO:0000313" key="4">
    <source>
        <dbReference type="Proteomes" id="UP000242243"/>
    </source>
</evidence>